<accession>A0ABD3W6J6</accession>
<feature type="non-terminal residue" evidence="2">
    <location>
        <position position="1"/>
    </location>
</feature>
<dbReference type="EMBL" id="JBJQND010000008">
    <property type="protein sequence ID" value="KAL3868478.1"/>
    <property type="molecule type" value="Genomic_DNA"/>
</dbReference>
<evidence type="ECO:0000313" key="2">
    <source>
        <dbReference type="EMBL" id="KAL3868478.1"/>
    </source>
</evidence>
<sequence>IGYRSFFHAIRGQIKMLAKLSEQSPPKLQLNTMETMPETIENGTLSPTIQSINSAERDLAQDNTNGVLKEERPSECSVS</sequence>
<reference evidence="2 3" key="1">
    <citation type="submission" date="2024-11" db="EMBL/GenBank/DDBJ databases">
        <title>Chromosome-level genome assembly of the freshwater bivalve Anodonta woodiana.</title>
        <authorList>
            <person name="Chen X."/>
        </authorList>
    </citation>
    <scope>NUCLEOTIDE SEQUENCE [LARGE SCALE GENOMIC DNA]</scope>
    <source>
        <strain evidence="2">MN2024</strain>
        <tissue evidence="2">Gills</tissue>
    </source>
</reference>
<evidence type="ECO:0000313" key="3">
    <source>
        <dbReference type="Proteomes" id="UP001634394"/>
    </source>
</evidence>
<feature type="compositionally biased region" description="Basic and acidic residues" evidence="1">
    <location>
        <begin position="68"/>
        <end position="79"/>
    </location>
</feature>
<feature type="region of interest" description="Disordered" evidence="1">
    <location>
        <begin position="59"/>
        <end position="79"/>
    </location>
</feature>
<name>A0ABD3W6J6_SINWO</name>
<comment type="caution">
    <text evidence="2">The sequence shown here is derived from an EMBL/GenBank/DDBJ whole genome shotgun (WGS) entry which is preliminary data.</text>
</comment>
<proteinExistence type="predicted"/>
<protein>
    <submittedName>
        <fullName evidence="2">Uncharacterized protein</fullName>
    </submittedName>
</protein>
<gene>
    <name evidence="2" type="ORF">ACJMK2_041279</name>
</gene>
<keyword evidence="3" id="KW-1185">Reference proteome</keyword>
<dbReference type="Proteomes" id="UP001634394">
    <property type="component" value="Unassembled WGS sequence"/>
</dbReference>
<dbReference type="AlphaFoldDB" id="A0ABD3W6J6"/>
<evidence type="ECO:0000256" key="1">
    <source>
        <dbReference type="SAM" id="MobiDB-lite"/>
    </source>
</evidence>
<organism evidence="2 3">
    <name type="scientific">Sinanodonta woodiana</name>
    <name type="common">Chinese pond mussel</name>
    <name type="synonym">Anodonta woodiana</name>
    <dbReference type="NCBI Taxonomy" id="1069815"/>
    <lineage>
        <taxon>Eukaryota</taxon>
        <taxon>Metazoa</taxon>
        <taxon>Spiralia</taxon>
        <taxon>Lophotrochozoa</taxon>
        <taxon>Mollusca</taxon>
        <taxon>Bivalvia</taxon>
        <taxon>Autobranchia</taxon>
        <taxon>Heteroconchia</taxon>
        <taxon>Palaeoheterodonta</taxon>
        <taxon>Unionida</taxon>
        <taxon>Unionoidea</taxon>
        <taxon>Unionidae</taxon>
        <taxon>Unioninae</taxon>
        <taxon>Sinanodonta</taxon>
    </lineage>
</organism>